<dbReference type="EMBL" id="QNRR01000001">
    <property type="protein sequence ID" value="RBP47463.1"/>
    <property type="molecule type" value="Genomic_DNA"/>
</dbReference>
<gene>
    <name evidence="1" type="ORF">DES53_101260</name>
</gene>
<protein>
    <submittedName>
        <fullName evidence="1">Uncharacterized protein DUF4185</fullName>
    </submittedName>
</protein>
<dbReference type="RefSeq" id="WP_113956397.1">
    <property type="nucleotide sequence ID" value="NZ_QNRR01000001.1"/>
</dbReference>
<keyword evidence="2" id="KW-1185">Reference proteome</keyword>
<proteinExistence type="predicted"/>
<name>A0A366HT61_9BACT</name>
<evidence type="ECO:0000313" key="2">
    <source>
        <dbReference type="Proteomes" id="UP000253426"/>
    </source>
</evidence>
<dbReference type="AlphaFoldDB" id="A0A366HT61"/>
<reference evidence="1 2" key="1">
    <citation type="submission" date="2018-06" db="EMBL/GenBank/DDBJ databases">
        <title>Genomic Encyclopedia of Type Strains, Phase IV (KMG-IV): sequencing the most valuable type-strain genomes for metagenomic binning, comparative biology and taxonomic classification.</title>
        <authorList>
            <person name="Goeker M."/>
        </authorList>
    </citation>
    <scope>NUCLEOTIDE SEQUENCE [LARGE SCALE GENOMIC DNA]</scope>
    <source>
        <strain evidence="1 2">DSM 25532</strain>
    </source>
</reference>
<dbReference type="OrthoDB" id="210667at2"/>
<dbReference type="Proteomes" id="UP000253426">
    <property type="component" value="Unassembled WGS sequence"/>
</dbReference>
<comment type="caution">
    <text evidence="1">The sequence shown here is derived from an EMBL/GenBank/DDBJ whole genome shotgun (WGS) entry which is preliminary data.</text>
</comment>
<organism evidence="1 2">
    <name type="scientific">Roseimicrobium gellanilyticum</name>
    <dbReference type="NCBI Taxonomy" id="748857"/>
    <lineage>
        <taxon>Bacteria</taxon>
        <taxon>Pseudomonadati</taxon>
        <taxon>Verrucomicrobiota</taxon>
        <taxon>Verrucomicrobiia</taxon>
        <taxon>Verrucomicrobiales</taxon>
        <taxon>Verrucomicrobiaceae</taxon>
        <taxon>Roseimicrobium</taxon>
    </lineage>
</organism>
<accession>A0A366HT61</accession>
<sequence length="499" mass="56711">MKPVLPFLRPLLPAVVFLFGIITPLVSKAETKHFGIQVVDEVTGRGIPLIELRTVNDLRYVTDNAGWVAIYEPGLMDREVWFHVSGPGYEWKKDGFGFTGIRPTPKSGETFTVKLKRNNIAERVGRLTGQGQYHASELLGLPLPLPNLNPSGVMGQDSVQAVPYKDGIFWLWGDTNMPNYPLGNYNTTCATTARDIDPEKGIAYKYYMDEKDPKRLRKMMVVEGPGAVWLFGLLTVKDENGKEVMLAHYGRHEGLKPHAEHGIARFDDAAQTFKTAVKLEMSNEWRYMQGHAVQAEDGYYYFSAPLPHTRVRATLADVLDPSKYEALWFDQAKGEWKWQKEHPPTNQEAEQVLLKQEKMKLAQARFDIRDAATGEPVQLHNASVQWNAYRKRWILLGVQYGFKAKAPSPLGEMWYAESDAPDGPWGKAVKVATHPRYSYYNPIHHGFLDKEGGKVIYFEGTYTLEFSGNPIAPARYDYNQLMYRLDLSDERLAPAHRQK</sequence>
<evidence type="ECO:0000313" key="1">
    <source>
        <dbReference type="EMBL" id="RBP47463.1"/>
    </source>
</evidence>